<dbReference type="InterPro" id="IPR000387">
    <property type="entry name" value="Tyr_Pase_dom"/>
</dbReference>
<dbReference type="GO" id="GO:0005737">
    <property type="term" value="C:cytoplasm"/>
    <property type="evidence" value="ECO:0007669"/>
    <property type="project" value="TreeGrafter"/>
</dbReference>
<dbReference type="CDD" id="cd14498">
    <property type="entry name" value="DSP"/>
    <property type="match status" value="1"/>
</dbReference>
<evidence type="ECO:0000259" key="5">
    <source>
        <dbReference type="PROSITE" id="PS50054"/>
    </source>
</evidence>
<evidence type="ECO:0000313" key="8">
    <source>
        <dbReference type="Proteomes" id="UP000324800"/>
    </source>
</evidence>
<dbReference type="InterPro" id="IPR000340">
    <property type="entry name" value="Dual-sp_phosphatase_cat-dom"/>
</dbReference>
<sequence>MGKHGNVYLIYGKSTKDYIEVIHAIFANCIEPDRLYCLDVDFDTFKQNYSVICSSTQEQELKEKNVYRIPNEIIPNLFLGGYDDADKMLLILQKLKITHVLNCAKEFISKSDDGKSPLEYKVPEGTIVHHLGIADNSAQPINFSEYFQFIDVALYGDQQTQSSSSSSSPIIHHQSRVFVHCEKGISRSPSIIIGYLMEKFHLTFAEAYRITFHQREEIEPNPGFIKQLFLKEYELVDQFGE</sequence>
<evidence type="ECO:0000313" key="7">
    <source>
        <dbReference type="EMBL" id="KAA6387125.1"/>
    </source>
</evidence>
<evidence type="ECO:0000256" key="3">
    <source>
        <dbReference type="ARBA" id="ARBA00022801"/>
    </source>
</evidence>
<organism evidence="7 8">
    <name type="scientific">Streblomastix strix</name>
    <dbReference type="NCBI Taxonomy" id="222440"/>
    <lineage>
        <taxon>Eukaryota</taxon>
        <taxon>Metamonada</taxon>
        <taxon>Preaxostyla</taxon>
        <taxon>Oxymonadida</taxon>
        <taxon>Streblomastigidae</taxon>
        <taxon>Streblomastix</taxon>
    </lineage>
</organism>
<evidence type="ECO:0000256" key="1">
    <source>
        <dbReference type="ARBA" id="ARBA00008601"/>
    </source>
</evidence>
<dbReference type="GO" id="GO:0004725">
    <property type="term" value="F:protein tyrosine phosphatase activity"/>
    <property type="evidence" value="ECO:0007669"/>
    <property type="project" value="UniProtKB-EC"/>
</dbReference>
<accession>A0A5J4VX12</accession>
<dbReference type="Pfam" id="PF00782">
    <property type="entry name" value="DSPc"/>
    <property type="match status" value="1"/>
</dbReference>
<comment type="similarity">
    <text evidence="1">Belongs to the protein-tyrosine phosphatase family. Non-receptor class dual specificity subfamily.</text>
</comment>
<evidence type="ECO:0000256" key="4">
    <source>
        <dbReference type="ARBA" id="ARBA00022912"/>
    </source>
</evidence>
<dbReference type="Gene3D" id="3.90.190.10">
    <property type="entry name" value="Protein tyrosine phosphatase superfamily"/>
    <property type="match status" value="1"/>
</dbReference>
<evidence type="ECO:0000259" key="6">
    <source>
        <dbReference type="PROSITE" id="PS50056"/>
    </source>
</evidence>
<dbReference type="SMART" id="SM00195">
    <property type="entry name" value="DSPc"/>
    <property type="match status" value="1"/>
</dbReference>
<dbReference type="InterPro" id="IPR029021">
    <property type="entry name" value="Prot-tyrosine_phosphatase-like"/>
</dbReference>
<reference evidence="7 8" key="1">
    <citation type="submission" date="2019-03" db="EMBL/GenBank/DDBJ databases">
        <title>Single cell metagenomics reveals metabolic interactions within the superorganism composed of flagellate Streblomastix strix and complex community of Bacteroidetes bacteria on its surface.</title>
        <authorList>
            <person name="Treitli S.C."/>
            <person name="Kolisko M."/>
            <person name="Husnik F."/>
            <person name="Keeling P."/>
            <person name="Hampl V."/>
        </authorList>
    </citation>
    <scope>NUCLEOTIDE SEQUENCE [LARGE SCALE GENOMIC DNA]</scope>
    <source>
        <strain evidence="7">ST1C</strain>
    </source>
</reference>
<dbReference type="InterPro" id="IPR016130">
    <property type="entry name" value="Tyr_Pase_AS"/>
</dbReference>
<dbReference type="Proteomes" id="UP000324800">
    <property type="component" value="Unassembled WGS sequence"/>
</dbReference>
<dbReference type="SUPFAM" id="SSF52799">
    <property type="entry name" value="(Phosphotyrosine protein) phosphatases II"/>
    <property type="match status" value="1"/>
</dbReference>
<name>A0A5J4VX12_9EUKA</name>
<dbReference type="PROSITE" id="PS50054">
    <property type="entry name" value="TYR_PHOSPHATASE_DUAL"/>
    <property type="match status" value="1"/>
</dbReference>
<dbReference type="InterPro" id="IPR020422">
    <property type="entry name" value="TYR_PHOSPHATASE_DUAL_dom"/>
</dbReference>
<dbReference type="OrthoDB" id="253091at2759"/>
<dbReference type="GO" id="GO:0043409">
    <property type="term" value="P:negative regulation of MAPK cascade"/>
    <property type="evidence" value="ECO:0007669"/>
    <property type="project" value="TreeGrafter"/>
</dbReference>
<comment type="caution">
    <text evidence="7">The sequence shown here is derived from an EMBL/GenBank/DDBJ whole genome shotgun (WGS) entry which is preliminary data.</text>
</comment>
<feature type="domain" description="Tyrosine-protein phosphatase" evidence="5">
    <location>
        <begin position="69"/>
        <end position="237"/>
    </location>
</feature>
<protein>
    <recommendedName>
        <fullName evidence="2">protein-tyrosine-phosphatase</fullName>
        <ecNumber evidence="2">3.1.3.48</ecNumber>
    </recommendedName>
</protein>
<keyword evidence="4" id="KW-0904">Protein phosphatase</keyword>
<dbReference type="PANTHER" id="PTHR10159">
    <property type="entry name" value="DUAL SPECIFICITY PROTEIN PHOSPHATASE"/>
    <property type="match status" value="1"/>
</dbReference>
<dbReference type="PANTHER" id="PTHR10159:SF519">
    <property type="entry name" value="DUAL SPECIFICITY PROTEIN PHOSPHATASE MPK3"/>
    <property type="match status" value="1"/>
</dbReference>
<dbReference type="AlphaFoldDB" id="A0A5J4VX12"/>
<dbReference type="PROSITE" id="PS00383">
    <property type="entry name" value="TYR_PHOSPHATASE_1"/>
    <property type="match status" value="1"/>
</dbReference>
<feature type="domain" description="Tyrosine specific protein phosphatases" evidence="6">
    <location>
        <begin position="147"/>
        <end position="215"/>
    </location>
</feature>
<dbReference type="PROSITE" id="PS50056">
    <property type="entry name" value="TYR_PHOSPHATASE_2"/>
    <property type="match status" value="1"/>
</dbReference>
<evidence type="ECO:0000256" key="2">
    <source>
        <dbReference type="ARBA" id="ARBA00013064"/>
    </source>
</evidence>
<proteinExistence type="inferred from homology"/>
<keyword evidence="3" id="KW-0378">Hydrolase</keyword>
<dbReference type="EMBL" id="SNRW01004506">
    <property type="protein sequence ID" value="KAA6387125.1"/>
    <property type="molecule type" value="Genomic_DNA"/>
</dbReference>
<gene>
    <name evidence="7" type="ORF">EZS28_017349</name>
</gene>
<dbReference type="EC" id="3.1.3.48" evidence="2"/>